<dbReference type="InterPro" id="IPR024410">
    <property type="entry name" value="Phage_TAC_12"/>
</dbReference>
<evidence type="ECO:0000313" key="2">
    <source>
        <dbReference type="EMBL" id="MBO0477874.1"/>
    </source>
</evidence>
<dbReference type="EMBL" id="JAFLVX010000038">
    <property type="protein sequence ID" value="MBO0477874.1"/>
    <property type="molecule type" value="Genomic_DNA"/>
</dbReference>
<comment type="caution">
    <text evidence="2">The sequence shown here is derived from an EMBL/GenBank/DDBJ whole genome shotgun (WGS) entry which is preliminary data.</text>
</comment>
<sequence>MAKGNKILEMPKKMMDKTIKIGDKEIKLNFGLQYACELDNYMEIEAAQAGIDNMVAIATSLIVRKFTVLVDLMSFALKGTDATDEDLQTYLTEQALTDEGLEPLFNLFFTNLVANPFMKSKINQNMTIINQVVEMNELQKVAQEEQMSQILKELNKEMEQAKALIAEKE</sequence>
<keyword evidence="1" id="KW-0175">Coiled coil</keyword>
<evidence type="ECO:0008006" key="4">
    <source>
        <dbReference type="Google" id="ProtNLM"/>
    </source>
</evidence>
<protein>
    <recommendedName>
        <fullName evidence="4">Phage protein</fullName>
    </recommendedName>
</protein>
<dbReference type="Proteomes" id="UP000664857">
    <property type="component" value="Unassembled WGS sequence"/>
</dbReference>
<reference evidence="2 3" key="1">
    <citation type="submission" date="2021-03" db="EMBL/GenBank/DDBJ databases">
        <title>Enterococcal diversity collection.</title>
        <authorList>
            <person name="Gilmore M.S."/>
            <person name="Schwartzman J."/>
            <person name="Van Tyne D."/>
            <person name="Martin M."/>
            <person name="Earl A.M."/>
            <person name="Manson A.L."/>
            <person name="Straub T."/>
            <person name="Salamzade R."/>
            <person name="Saavedra J."/>
            <person name="Lebreton F."/>
            <person name="Prichula J."/>
            <person name="Schaufler K."/>
            <person name="Gaca A."/>
            <person name="Sgardioli B."/>
            <person name="Wagenaar J."/>
            <person name="Strong T."/>
        </authorList>
    </citation>
    <scope>NUCLEOTIDE SEQUENCE [LARGE SCALE GENOMIC DNA]</scope>
    <source>
        <strain evidence="2 3">DIV0080</strain>
    </source>
</reference>
<name>A0ABS3HVW0_9ENTE</name>
<feature type="coiled-coil region" evidence="1">
    <location>
        <begin position="140"/>
        <end position="167"/>
    </location>
</feature>
<gene>
    <name evidence="2" type="ORF">DOK76_12400</name>
</gene>
<evidence type="ECO:0000256" key="1">
    <source>
        <dbReference type="SAM" id="Coils"/>
    </source>
</evidence>
<dbReference type="Pfam" id="PF12363">
    <property type="entry name" value="Phage_TAC_12"/>
    <property type="match status" value="1"/>
</dbReference>
<dbReference type="RefSeq" id="WP_206968237.1">
    <property type="nucleotide sequence ID" value="NZ_JAFLVX010000038.1"/>
</dbReference>
<accession>A0ABS3HVW0</accession>
<organism evidence="2 3">
    <name type="scientific">Candidatus Vagococcus giribetii</name>
    <dbReference type="NCBI Taxonomy" id="2230876"/>
    <lineage>
        <taxon>Bacteria</taxon>
        <taxon>Bacillati</taxon>
        <taxon>Bacillota</taxon>
        <taxon>Bacilli</taxon>
        <taxon>Lactobacillales</taxon>
        <taxon>Enterococcaceae</taxon>
        <taxon>Vagococcus</taxon>
    </lineage>
</organism>
<keyword evidence="3" id="KW-1185">Reference proteome</keyword>
<proteinExistence type="predicted"/>
<evidence type="ECO:0000313" key="3">
    <source>
        <dbReference type="Proteomes" id="UP000664857"/>
    </source>
</evidence>